<dbReference type="STRING" id="1817816.A2Y64_06575"/>
<evidence type="ECO:0000256" key="3">
    <source>
        <dbReference type="ARBA" id="ARBA00023065"/>
    </source>
</evidence>
<name>A0A1F5FGA7_9BACT</name>
<evidence type="ECO:0000256" key="1">
    <source>
        <dbReference type="ARBA" id="ARBA00010148"/>
    </source>
</evidence>
<accession>A0A1F5FGA7</accession>
<dbReference type="GO" id="GO:0046961">
    <property type="term" value="F:proton-transporting ATPase activity, rotational mechanism"/>
    <property type="evidence" value="ECO:0007669"/>
    <property type="project" value="InterPro"/>
</dbReference>
<keyword evidence="3" id="KW-0406">Ion transport</keyword>
<evidence type="ECO:0000256" key="2">
    <source>
        <dbReference type="ARBA" id="ARBA00022448"/>
    </source>
</evidence>
<dbReference type="Pfam" id="PF01990">
    <property type="entry name" value="ATP-synt_F"/>
    <property type="match status" value="1"/>
</dbReference>
<evidence type="ECO:0000313" key="4">
    <source>
        <dbReference type="EMBL" id="OGD78603.1"/>
    </source>
</evidence>
<dbReference type="Proteomes" id="UP000177187">
    <property type="component" value="Unassembled WGS sequence"/>
</dbReference>
<sequence length="105" mass="11242">MNQIYFIGEEDQLRGFTALGTTVVGVGSIHEAEEALRRAVSGGAVAIFITEEFGGRMLDTIASYADRPLPVITLIPSSAGSKGIAYERIRRMVERAVGADVLGKE</sequence>
<reference evidence="4 5" key="1">
    <citation type="journal article" date="2016" name="Nat. Commun.">
        <title>Thousands of microbial genomes shed light on interconnected biogeochemical processes in an aquifer system.</title>
        <authorList>
            <person name="Anantharaman K."/>
            <person name="Brown C.T."/>
            <person name="Hug L.A."/>
            <person name="Sharon I."/>
            <person name="Castelle C.J."/>
            <person name="Probst A.J."/>
            <person name="Thomas B.C."/>
            <person name="Singh A."/>
            <person name="Wilkins M.J."/>
            <person name="Karaoz U."/>
            <person name="Brodie E.L."/>
            <person name="Williams K.H."/>
            <person name="Hubbard S.S."/>
            <person name="Banfield J.F."/>
        </authorList>
    </citation>
    <scope>NUCLEOTIDE SEQUENCE [LARGE SCALE GENOMIC DNA]</scope>
</reference>
<dbReference type="EMBL" id="MFAF01000030">
    <property type="protein sequence ID" value="OGD78603.1"/>
    <property type="molecule type" value="Genomic_DNA"/>
</dbReference>
<protein>
    <recommendedName>
        <fullName evidence="6">V-type ATP synthase subunit F</fullName>
    </recommendedName>
</protein>
<organism evidence="4 5">
    <name type="scientific">Candidatus Coatesbacteria bacterium RBG_13_66_14</name>
    <dbReference type="NCBI Taxonomy" id="1817816"/>
    <lineage>
        <taxon>Bacteria</taxon>
        <taxon>Candidatus Coatesiibacteriota</taxon>
    </lineage>
</organism>
<dbReference type="Gene3D" id="3.40.50.10580">
    <property type="entry name" value="ATPase, V1 complex, subunit F"/>
    <property type="match status" value="1"/>
</dbReference>
<proteinExistence type="inferred from homology"/>
<dbReference type="InterPro" id="IPR008218">
    <property type="entry name" value="ATPase_V1-cplx_f_g_su"/>
</dbReference>
<comment type="caution">
    <text evidence="4">The sequence shown here is derived from an EMBL/GenBank/DDBJ whole genome shotgun (WGS) entry which is preliminary data.</text>
</comment>
<evidence type="ECO:0000313" key="5">
    <source>
        <dbReference type="Proteomes" id="UP000177187"/>
    </source>
</evidence>
<dbReference type="AlphaFoldDB" id="A0A1F5FGA7"/>
<dbReference type="InterPro" id="IPR036906">
    <property type="entry name" value="ATPase_V1_fsu_sf"/>
</dbReference>
<evidence type="ECO:0008006" key="6">
    <source>
        <dbReference type="Google" id="ProtNLM"/>
    </source>
</evidence>
<gene>
    <name evidence="4" type="ORF">A2Y64_06575</name>
</gene>
<keyword evidence="2" id="KW-0813">Transport</keyword>
<dbReference type="SUPFAM" id="SSF159468">
    <property type="entry name" value="AtpF-like"/>
    <property type="match status" value="1"/>
</dbReference>
<comment type="similarity">
    <text evidence="1">Belongs to the V-ATPase F subunit family.</text>
</comment>